<keyword evidence="1" id="KW-0677">Repeat</keyword>
<evidence type="ECO:0000256" key="1">
    <source>
        <dbReference type="ARBA" id="ARBA00022737"/>
    </source>
</evidence>
<dbReference type="EMBL" id="AAVT01000016">
    <property type="protein sequence ID" value="EAW29729.1"/>
    <property type="molecule type" value="Genomic_DNA"/>
</dbReference>
<name>A0YHE1_9GAMM</name>
<dbReference type="GO" id="GO:1901515">
    <property type="term" value="F:poly-beta-1,6-N-acetyl-D-glucosamine transmembrane transporter activity"/>
    <property type="evidence" value="ECO:0007669"/>
    <property type="project" value="InterPro"/>
</dbReference>
<sequence length="1340" mass="151225">MAEHMLQKVLSALFPIMVLALLFSEIASTPFYSPGELAEARQISVDMAKEGDIEGAIARFEALVEIASDDQKVWADYIAVLLRAGQQDRAWALADEELDFESVPPFVIDELLHSALEAGDNKRAILYANVGYTRSSDPVEYTLVKSRLLSGYTLYDEAGVMLRRRLQLSPGNLDLSLAQIALQMQATPEIDNRQQLRSLLLTYPDNMTIQHMLAQGAAIQAGFGFFPSALSDLESLYKNNKGNAAIGGDLLVVLSWNEQFRQAVAVYDEISNVELPFYIQEAAAVSLAQENRFDEAETIYRRLLALAVEGPAQRSDSRQVVRETIDRGLANLEVRRKRYSSAIEILQRYEDIDGTSPNTIEVLARAHQGAELWSKSAALFGSLMESRIEGAKPYLRWFDTTEKAVEKNGIAPYLESLEKWLPRESLSAINARFIVLLVRFDRLSLAESLVSKGYIDDRLAKEFEWQASSARNAGRYRESIALYQFARRTFPASNEIKLGLALAYSEAGQEAAATKLFSVDLGRAEDSDVLFSALYHYRRYGDDQGTKSTLEKLLVHSPDKLGLLEFWVDVIQSDQLFESPSERLLTWREIAPYYQNSQRWSQVLALLLAQNNDCRNALDALDLINPLTVNENSLESAAFVARQCGDFGRSLRFSRAGFERFGGSNWLAAHALGLTDSGQSDEALGLLNKNQPAYGETVDFLFARAYAHEYRDENDLAKADYLRVLDNDNDYADAYVHYVMLINITGDSTKALELAGAHQDWFQADHWRRIYADQIAYTIRRASEWPSSSAERSQVLALAETQLQAFEKFLKENSAGDETYWMNAQFDRIFVLHLGTRYRAVVDHFDSLGIDAVESPDHIRVKLAEAYINLGEPTKGIEILEAAVADSPTNQTAYSLLFYTYLDNDRFDLATALIARLLEDLEATTEATADQAPWPLQMSAMLAAYSNDLGAATDQLQALAERYPNDRDVVLKQALIDRWRGWPAQALAKYKRVLEQNGDHLESRVSEVYALMDQREYPLAREKLLGLDREDYNTASVAALKQVWSTHNSYELDSRVMYGQGEGSALSNSDLILDTRLFGRPMNDNYRVYGRYIDSWADLPGDEGKGRFNRVGVGVQQRSRLLNWHAELSQSIAESTNLGASIGASFLPSDHWTFSGELQTYSQATPLRAINDGVDGKSADASVAYRWHEGRKASVSYSFLDFSDGNQRQAVAASYTHRVYQDPRHQWSLTESLYLSKNSEDDNRLYFNPEQDLSVSLTAHYYGLLSQSARRRWTQRLSVGVGSYRQREYAAGFIWDVDYEQQWRLDNDLSISYGALYKRRSYDGADESYRAVYGAVNWRF</sequence>
<dbReference type="STRING" id="247633.GP2143_11464"/>
<reference evidence="4 5" key="1">
    <citation type="journal article" date="2010" name="J. Bacteriol.">
        <title>Genome sequence of the oligotrophic marine Gammaproteobacterium HTCC2143, isolated from the Oregon Coast.</title>
        <authorList>
            <person name="Oh H.M."/>
            <person name="Kang I."/>
            <person name="Ferriera S."/>
            <person name="Giovannoni S.J."/>
            <person name="Cho J.C."/>
        </authorList>
    </citation>
    <scope>NUCLEOTIDE SEQUENCE [LARGE SCALE GENOMIC DNA]</scope>
    <source>
        <strain evidence="4 5">HTCC2143</strain>
    </source>
</reference>
<keyword evidence="5" id="KW-1185">Reference proteome</keyword>
<dbReference type="InterPro" id="IPR049003">
    <property type="entry name" value="PgaA_barrel"/>
</dbReference>
<dbReference type="PANTHER" id="PTHR45586">
    <property type="entry name" value="TPR REPEAT-CONTAINING PROTEIN PA4667"/>
    <property type="match status" value="1"/>
</dbReference>
<evidence type="ECO:0000313" key="5">
    <source>
        <dbReference type="Proteomes" id="UP000004931"/>
    </source>
</evidence>
<dbReference type="Proteomes" id="UP000004931">
    <property type="component" value="Unassembled WGS sequence"/>
</dbReference>
<protein>
    <recommendedName>
        <fullName evidence="3">PgaA membrane beta barrel domain-containing protein</fullName>
    </recommendedName>
</protein>
<dbReference type="eggNOG" id="COG0457">
    <property type="taxonomic scope" value="Bacteria"/>
</dbReference>
<dbReference type="NCBIfam" id="TIGR03939">
    <property type="entry name" value="PGA_TPR_OMP"/>
    <property type="match status" value="1"/>
</dbReference>
<evidence type="ECO:0000256" key="2">
    <source>
        <dbReference type="ARBA" id="ARBA00022803"/>
    </source>
</evidence>
<dbReference type="Pfam" id="PF21197">
    <property type="entry name" value="PgaA_barrel"/>
    <property type="match status" value="1"/>
</dbReference>
<dbReference type="OrthoDB" id="5405060at2"/>
<dbReference type="PANTHER" id="PTHR45586:SF1">
    <property type="entry name" value="LIPOPOLYSACCHARIDE ASSEMBLY PROTEIN B"/>
    <property type="match status" value="1"/>
</dbReference>
<dbReference type="InterPro" id="IPR051012">
    <property type="entry name" value="CellSynth/LPSAsmb/PSIAsmb"/>
</dbReference>
<comment type="caution">
    <text evidence="4">The sequence shown here is derived from an EMBL/GenBank/DDBJ whole genome shotgun (WGS) entry which is preliminary data.</text>
</comment>
<accession>A0YHE1</accession>
<dbReference type="SUPFAM" id="SSF48452">
    <property type="entry name" value="TPR-like"/>
    <property type="match status" value="3"/>
</dbReference>
<organism evidence="4 5">
    <name type="scientific">marine gamma proteobacterium HTCC2143</name>
    <dbReference type="NCBI Taxonomy" id="247633"/>
    <lineage>
        <taxon>Bacteria</taxon>
        <taxon>Pseudomonadati</taxon>
        <taxon>Pseudomonadota</taxon>
        <taxon>Gammaproteobacteria</taxon>
        <taxon>Cellvibrionales</taxon>
        <taxon>Spongiibacteraceae</taxon>
        <taxon>BD1-7 clade</taxon>
    </lineage>
</organism>
<dbReference type="InterPro" id="IPR011990">
    <property type="entry name" value="TPR-like_helical_dom_sf"/>
</dbReference>
<dbReference type="Gene3D" id="1.25.40.10">
    <property type="entry name" value="Tetratricopeptide repeat domain"/>
    <property type="match status" value="4"/>
</dbReference>
<evidence type="ECO:0000313" key="4">
    <source>
        <dbReference type="EMBL" id="EAW29729.1"/>
    </source>
</evidence>
<evidence type="ECO:0000259" key="3">
    <source>
        <dbReference type="Pfam" id="PF21197"/>
    </source>
</evidence>
<keyword evidence="2" id="KW-0802">TPR repeat</keyword>
<dbReference type="InterPro" id="IPR023870">
    <property type="entry name" value="PGA_export_porin_PgaA"/>
</dbReference>
<proteinExistence type="predicted"/>
<feature type="domain" description="PgaA membrane beta barrel" evidence="3">
    <location>
        <begin position="1047"/>
        <end position="1340"/>
    </location>
</feature>
<gene>
    <name evidence="4" type="ORF">GP2143_11464</name>
</gene>
<dbReference type="Pfam" id="PF13432">
    <property type="entry name" value="TPR_16"/>
    <property type="match status" value="1"/>
</dbReference>